<feature type="transmembrane region" description="Helical" evidence="6">
    <location>
        <begin position="227"/>
        <end position="248"/>
    </location>
</feature>
<dbReference type="InterPro" id="IPR000515">
    <property type="entry name" value="MetI-like"/>
</dbReference>
<accession>A0A3S0BPY6</accession>
<dbReference type="PANTHER" id="PTHR43496:SF1">
    <property type="entry name" value="POLYGALACTURONAN_RHAMNOGALACTURONAN TRANSPORT SYSTEM PERMEASE PROTEIN YTEP"/>
    <property type="match status" value="1"/>
</dbReference>
<dbReference type="Proteomes" id="UP000276128">
    <property type="component" value="Unassembled WGS sequence"/>
</dbReference>
<evidence type="ECO:0000256" key="6">
    <source>
        <dbReference type="RuleBase" id="RU363032"/>
    </source>
</evidence>
<protein>
    <submittedName>
        <fullName evidence="8">Sugar ABC transporter permease</fullName>
    </submittedName>
</protein>
<comment type="caution">
    <text evidence="8">The sequence shown here is derived from an EMBL/GenBank/DDBJ whole genome shotgun (WGS) entry which is preliminary data.</text>
</comment>
<feature type="transmembrane region" description="Helical" evidence="6">
    <location>
        <begin position="126"/>
        <end position="146"/>
    </location>
</feature>
<sequence length="314" mass="35160">MRTEVSTDTSTLSVKGSGIAYLKRQWPLYAMIVVPMAFFIIFRYIPMAGVMVAFKDYNIFKGVWASPWVGFAVFKEIFSMPEFYKALRNTLMLNVLGLLTFPVPIILALLLNELRTQWYKKVSQTLMYLPHFISWVIVGGMAIELLSTNNGSINHMLIAIGASPIPFLEKPALWITTYVGTGVWRNAGWGTILYLAALTGINKELYEAAEVDGAARMRKIWHITLPGIKPTIVVLFILQIGNMANISFEQPYVLKNAYVMDYAQVISTYVYSVGIQSARFALATAVGLFQSVVGLILLLSAEFISRKINQQGIF</sequence>
<dbReference type="GO" id="GO:0005886">
    <property type="term" value="C:plasma membrane"/>
    <property type="evidence" value="ECO:0007669"/>
    <property type="project" value="UniProtKB-SubCell"/>
</dbReference>
<dbReference type="EMBL" id="RXHU01000007">
    <property type="protein sequence ID" value="RTE11565.1"/>
    <property type="molecule type" value="Genomic_DNA"/>
</dbReference>
<dbReference type="OrthoDB" id="9785836at2"/>
<evidence type="ECO:0000256" key="1">
    <source>
        <dbReference type="ARBA" id="ARBA00004141"/>
    </source>
</evidence>
<evidence type="ECO:0000256" key="5">
    <source>
        <dbReference type="ARBA" id="ARBA00023136"/>
    </source>
</evidence>
<evidence type="ECO:0000313" key="9">
    <source>
        <dbReference type="Proteomes" id="UP000276128"/>
    </source>
</evidence>
<feature type="transmembrane region" description="Helical" evidence="6">
    <location>
        <begin position="280"/>
        <end position="301"/>
    </location>
</feature>
<feature type="domain" description="ABC transmembrane type-1" evidence="7">
    <location>
        <begin position="86"/>
        <end position="301"/>
    </location>
</feature>
<dbReference type="Gene3D" id="1.10.3720.10">
    <property type="entry name" value="MetI-like"/>
    <property type="match status" value="1"/>
</dbReference>
<feature type="transmembrane region" description="Helical" evidence="6">
    <location>
        <begin position="26"/>
        <end position="45"/>
    </location>
</feature>
<keyword evidence="9" id="KW-1185">Reference proteome</keyword>
<dbReference type="AlphaFoldDB" id="A0A3S0BPY6"/>
<evidence type="ECO:0000259" key="7">
    <source>
        <dbReference type="PROSITE" id="PS50928"/>
    </source>
</evidence>
<dbReference type="SUPFAM" id="SSF161098">
    <property type="entry name" value="MetI-like"/>
    <property type="match status" value="1"/>
</dbReference>
<dbReference type="GO" id="GO:0055085">
    <property type="term" value="P:transmembrane transport"/>
    <property type="evidence" value="ECO:0007669"/>
    <property type="project" value="InterPro"/>
</dbReference>
<dbReference type="PANTHER" id="PTHR43496">
    <property type="entry name" value="PROTEIN LPLB"/>
    <property type="match status" value="1"/>
</dbReference>
<gene>
    <name evidence="8" type="ORF">EJQ19_01340</name>
</gene>
<comment type="similarity">
    <text evidence="6">Belongs to the binding-protein-dependent transport system permease family.</text>
</comment>
<reference evidence="8 9" key="1">
    <citation type="submission" date="2018-12" db="EMBL/GenBank/DDBJ databases">
        <title>Bacillus ochoae sp. nov., Paenibacillus whitsoniae sp. nov., Paenibacillus spiritus sp. nov. Isolated from the Mars Exploration Rover during spacecraft assembly.</title>
        <authorList>
            <person name="Seuylemezian A."/>
            <person name="Vaishampayan P."/>
        </authorList>
    </citation>
    <scope>NUCLEOTIDE SEQUENCE [LARGE SCALE GENOMIC DNA]</scope>
    <source>
        <strain evidence="8 9">MER 54</strain>
    </source>
</reference>
<evidence type="ECO:0000256" key="4">
    <source>
        <dbReference type="ARBA" id="ARBA00022989"/>
    </source>
</evidence>
<keyword evidence="4 6" id="KW-1133">Transmembrane helix</keyword>
<keyword evidence="5 6" id="KW-0472">Membrane</keyword>
<keyword evidence="3 6" id="KW-0812">Transmembrane</keyword>
<evidence type="ECO:0000313" key="8">
    <source>
        <dbReference type="EMBL" id="RTE11565.1"/>
    </source>
</evidence>
<proteinExistence type="inferred from homology"/>
<feature type="transmembrane region" description="Helical" evidence="6">
    <location>
        <begin position="90"/>
        <end position="111"/>
    </location>
</feature>
<organism evidence="8 9">
    <name type="scientific">Paenibacillus whitsoniae</name>
    <dbReference type="NCBI Taxonomy" id="2496558"/>
    <lineage>
        <taxon>Bacteria</taxon>
        <taxon>Bacillati</taxon>
        <taxon>Bacillota</taxon>
        <taxon>Bacilli</taxon>
        <taxon>Bacillales</taxon>
        <taxon>Paenibacillaceae</taxon>
        <taxon>Paenibacillus</taxon>
    </lineage>
</organism>
<dbReference type="Pfam" id="PF00528">
    <property type="entry name" value="BPD_transp_1"/>
    <property type="match status" value="1"/>
</dbReference>
<evidence type="ECO:0000256" key="2">
    <source>
        <dbReference type="ARBA" id="ARBA00022448"/>
    </source>
</evidence>
<evidence type="ECO:0000256" key="3">
    <source>
        <dbReference type="ARBA" id="ARBA00022692"/>
    </source>
</evidence>
<dbReference type="CDD" id="cd06261">
    <property type="entry name" value="TM_PBP2"/>
    <property type="match status" value="1"/>
</dbReference>
<comment type="subcellular location">
    <subcellularLocation>
        <location evidence="6">Cell membrane</location>
        <topology evidence="6">Multi-pass membrane protein</topology>
    </subcellularLocation>
    <subcellularLocation>
        <location evidence="1">Membrane</location>
        <topology evidence="1">Multi-pass membrane protein</topology>
    </subcellularLocation>
</comment>
<dbReference type="InterPro" id="IPR035906">
    <property type="entry name" value="MetI-like_sf"/>
</dbReference>
<name>A0A3S0BPY6_9BACL</name>
<keyword evidence="2 6" id="KW-0813">Transport</keyword>
<dbReference type="PROSITE" id="PS50928">
    <property type="entry name" value="ABC_TM1"/>
    <property type="match status" value="1"/>
</dbReference>